<evidence type="ECO:0000256" key="2">
    <source>
        <dbReference type="ARBA" id="ARBA00022857"/>
    </source>
</evidence>
<evidence type="ECO:0000313" key="6">
    <source>
        <dbReference type="Proteomes" id="UP000078561"/>
    </source>
</evidence>
<dbReference type="InterPro" id="IPR002347">
    <property type="entry name" value="SDR_fam"/>
</dbReference>
<dbReference type="AlphaFoldDB" id="A0A163J4L1"/>
<dbReference type="OMA" id="GIGLEYC"/>
<gene>
    <name evidence="5" type="primary">ABSGL_05074.1 scaffold 6272</name>
</gene>
<accession>A0A163J4L1</accession>
<dbReference type="SUPFAM" id="SSF51735">
    <property type="entry name" value="NAD(P)-binding Rossmann-fold domains"/>
    <property type="match status" value="1"/>
</dbReference>
<dbReference type="Proteomes" id="UP000078561">
    <property type="component" value="Unassembled WGS sequence"/>
</dbReference>
<keyword evidence="6" id="KW-1185">Reference proteome</keyword>
<keyword evidence="2" id="KW-0521">NADP</keyword>
<dbReference type="PRINTS" id="PR00080">
    <property type="entry name" value="SDRFAMILY"/>
</dbReference>
<sequence>MSAQQLTYLVTGASRGLGLEFVKQLSAKGHIVIATARDPTKAEALVSLIDYEKVIGVALDTTDQSSVKAAFEKIKTIAPHGIDVLINNSGISGPASETALTATADQYLDVFKTNVVGTSNVTQAALPLLRQKDTRKIINISSIVGSIKLNVHGATMPYYGVSKAGENYLTKALSASLAEEKFIVVAVHPGWVQTDMGGQKAPLKAEESIAGMVEQIEKLTQEKNGAYFDYTGESLPY</sequence>
<dbReference type="InterPro" id="IPR036291">
    <property type="entry name" value="NAD(P)-bd_dom_sf"/>
</dbReference>
<evidence type="ECO:0000313" key="5">
    <source>
        <dbReference type="EMBL" id="SAL99460.1"/>
    </source>
</evidence>
<keyword evidence="3" id="KW-0560">Oxidoreductase</keyword>
<proteinExistence type="inferred from homology"/>
<dbReference type="GO" id="GO:0005737">
    <property type="term" value="C:cytoplasm"/>
    <property type="evidence" value="ECO:0007669"/>
    <property type="project" value="TreeGrafter"/>
</dbReference>
<dbReference type="FunCoup" id="A0A163J4L1">
    <property type="interactions" value="156"/>
</dbReference>
<comment type="similarity">
    <text evidence="1 4">Belongs to the short-chain dehydrogenases/reductases (SDR) family.</text>
</comment>
<organism evidence="5">
    <name type="scientific">Absidia glauca</name>
    <name type="common">Pin mould</name>
    <dbReference type="NCBI Taxonomy" id="4829"/>
    <lineage>
        <taxon>Eukaryota</taxon>
        <taxon>Fungi</taxon>
        <taxon>Fungi incertae sedis</taxon>
        <taxon>Mucoromycota</taxon>
        <taxon>Mucoromycotina</taxon>
        <taxon>Mucoromycetes</taxon>
        <taxon>Mucorales</taxon>
        <taxon>Cunninghamellaceae</taxon>
        <taxon>Absidia</taxon>
    </lineage>
</organism>
<dbReference type="EMBL" id="LT552697">
    <property type="protein sequence ID" value="SAL99460.1"/>
    <property type="molecule type" value="Genomic_DNA"/>
</dbReference>
<dbReference type="PRINTS" id="PR00081">
    <property type="entry name" value="GDHRDH"/>
</dbReference>
<evidence type="ECO:0000256" key="4">
    <source>
        <dbReference type="RuleBase" id="RU000363"/>
    </source>
</evidence>
<dbReference type="OrthoDB" id="9876299at2759"/>
<dbReference type="STRING" id="4829.A0A163J4L1"/>
<evidence type="ECO:0000256" key="1">
    <source>
        <dbReference type="ARBA" id="ARBA00006484"/>
    </source>
</evidence>
<reference evidence="5" key="1">
    <citation type="submission" date="2016-04" db="EMBL/GenBank/DDBJ databases">
        <authorList>
            <person name="Evans L.H."/>
            <person name="Alamgir A."/>
            <person name="Owens N."/>
            <person name="Weber N.D."/>
            <person name="Virtaneva K."/>
            <person name="Barbian K."/>
            <person name="Babar A."/>
            <person name="Rosenke K."/>
        </authorList>
    </citation>
    <scope>NUCLEOTIDE SEQUENCE [LARGE SCALE GENOMIC DNA]</scope>
    <source>
        <strain evidence="5">CBS 101.48</strain>
    </source>
</reference>
<evidence type="ECO:0000256" key="3">
    <source>
        <dbReference type="ARBA" id="ARBA00023002"/>
    </source>
</evidence>
<dbReference type="InterPro" id="IPR051468">
    <property type="entry name" value="Fungal_SecMetab_SDRs"/>
</dbReference>
<name>A0A163J4L1_ABSGL</name>
<dbReference type="Gene3D" id="3.40.50.720">
    <property type="entry name" value="NAD(P)-binding Rossmann-like Domain"/>
    <property type="match status" value="1"/>
</dbReference>
<dbReference type="PANTHER" id="PTHR43544">
    <property type="entry name" value="SHORT-CHAIN DEHYDROGENASE/REDUCTASE"/>
    <property type="match status" value="1"/>
</dbReference>
<dbReference type="Pfam" id="PF00106">
    <property type="entry name" value="adh_short"/>
    <property type="match status" value="1"/>
</dbReference>
<dbReference type="GO" id="GO:0016491">
    <property type="term" value="F:oxidoreductase activity"/>
    <property type="evidence" value="ECO:0007669"/>
    <property type="project" value="UniProtKB-KW"/>
</dbReference>
<dbReference type="PANTHER" id="PTHR43544:SF7">
    <property type="entry name" value="NADB-LER2"/>
    <property type="match status" value="1"/>
</dbReference>
<protein>
    <submittedName>
        <fullName evidence="5">Uncharacterized protein</fullName>
    </submittedName>
</protein>
<dbReference type="CDD" id="cd05325">
    <property type="entry name" value="carb_red_sniffer_like_SDR_c"/>
    <property type="match status" value="1"/>
</dbReference>
<dbReference type="InParanoid" id="A0A163J4L1"/>